<feature type="region of interest" description="Disordered" evidence="1">
    <location>
        <begin position="95"/>
        <end position="136"/>
    </location>
</feature>
<dbReference type="Proteomes" id="UP000243217">
    <property type="component" value="Unassembled WGS sequence"/>
</dbReference>
<reference evidence="2 3" key="1">
    <citation type="journal article" date="2014" name="Genome Biol. Evol.">
        <title>The secreted proteins of Achlya hypogyna and Thraustotheca clavata identify the ancestral oomycete secretome and reveal gene acquisitions by horizontal gene transfer.</title>
        <authorList>
            <person name="Misner I."/>
            <person name="Blouin N."/>
            <person name="Leonard G."/>
            <person name="Richards T.A."/>
            <person name="Lane C.E."/>
        </authorList>
    </citation>
    <scope>NUCLEOTIDE SEQUENCE [LARGE SCALE GENOMIC DNA]</scope>
    <source>
        <strain evidence="2 3">ATCC 34112</strain>
    </source>
</reference>
<organism evidence="2 3">
    <name type="scientific">Thraustotheca clavata</name>
    <dbReference type="NCBI Taxonomy" id="74557"/>
    <lineage>
        <taxon>Eukaryota</taxon>
        <taxon>Sar</taxon>
        <taxon>Stramenopiles</taxon>
        <taxon>Oomycota</taxon>
        <taxon>Saprolegniomycetes</taxon>
        <taxon>Saprolegniales</taxon>
        <taxon>Achlyaceae</taxon>
        <taxon>Thraustotheca</taxon>
    </lineage>
</organism>
<protein>
    <submittedName>
        <fullName evidence="2">Uncharacterized protein</fullName>
    </submittedName>
</protein>
<dbReference type="EMBL" id="JNBS01002245">
    <property type="protein sequence ID" value="OQR93552.1"/>
    <property type="molecule type" value="Genomic_DNA"/>
</dbReference>
<keyword evidence="3" id="KW-1185">Reference proteome</keyword>
<sequence length="217" mass="24013">MPSPAPWTSVPSPPARPLKDIMDETLAQELHDQEINVSLPIEAQSESANPIENKEVEMDSDYALALALQNEEQQSAYTVDYSRLATMGSDAVIDDDVDEPQLRHKDRPKRRDTRAVKHSTKHSPKKSSKAHNSPSDAFVATATTHPLLLMTGSEKDIASVLEFIAEKTTSIQIATVKDQRMNPLNNGHDLLIHYHASDDESNDATWTPLKSLVHSSV</sequence>
<evidence type="ECO:0000313" key="3">
    <source>
        <dbReference type="Proteomes" id="UP000243217"/>
    </source>
</evidence>
<gene>
    <name evidence="2" type="ORF">THRCLA_22304</name>
</gene>
<dbReference type="AlphaFoldDB" id="A0A1V9Z6J0"/>
<dbReference type="OrthoDB" id="79247at2759"/>
<evidence type="ECO:0000313" key="2">
    <source>
        <dbReference type="EMBL" id="OQR93552.1"/>
    </source>
</evidence>
<comment type="caution">
    <text evidence="2">The sequence shown here is derived from an EMBL/GenBank/DDBJ whole genome shotgun (WGS) entry which is preliminary data.</text>
</comment>
<evidence type="ECO:0000256" key="1">
    <source>
        <dbReference type="SAM" id="MobiDB-lite"/>
    </source>
</evidence>
<name>A0A1V9Z6J0_9STRA</name>
<feature type="compositionally biased region" description="Basic residues" evidence="1">
    <location>
        <begin position="104"/>
        <end position="129"/>
    </location>
</feature>
<accession>A0A1V9Z6J0</accession>
<proteinExistence type="predicted"/>